<reference evidence="5" key="1">
    <citation type="submission" date="2010-05" db="EMBL/GenBank/DDBJ databases">
        <title>The complete genome of Truepera radiovictris DSM 17093.</title>
        <authorList>
            <consortium name="US DOE Joint Genome Institute (JGI-PGF)"/>
            <person name="Lucas S."/>
            <person name="Copeland A."/>
            <person name="Lapidus A."/>
            <person name="Glavina del Rio T."/>
            <person name="Dalin E."/>
            <person name="Tice H."/>
            <person name="Bruce D."/>
            <person name="Goodwin L."/>
            <person name="Pitluck S."/>
            <person name="Kyrpides N."/>
            <person name="Mavromatis K."/>
            <person name="Ovchinnikova G."/>
            <person name="Munk A.C."/>
            <person name="Detter J.C."/>
            <person name="Han C."/>
            <person name="Tapia R."/>
            <person name="Land M."/>
            <person name="Hauser L."/>
            <person name="Markowitz V."/>
            <person name="Cheng J.-F."/>
            <person name="Hugenholtz P."/>
            <person name="Woyke T."/>
            <person name="Wu D."/>
            <person name="Tindall B."/>
            <person name="Pomrenke H.G."/>
            <person name="Brambilla E."/>
            <person name="Klenk H.-P."/>
            <person name="Eisen J.A."/>
        </authorList>
    </citation>
    <scope>NUCLEOTIDE SEQUENCE [LARGE SCALE GENOMIC DNA]</scope>
    <source>
        <strain evidence="5">DSM 17093 / CIP 108686 / LMG 22925 / RQ-24</strain>
    </source>
</reference>
<feature type="domain" description="Glycosyl hydrolase family 13 catalytic" evidence="3">
    <location>
        <begin position="17"/>
        <end position="394"/>
    </location>
</feature>
<dbReference type="PANTHER" id="PTHR10357:SF210">
    <property type="entry name" value="MALTODEXTRIN GLUCOSIDASE"/>
    <property type="match status" value="1"/>
</dbReference>
<dbReference type="AlphaFoldDB" id="D7CWA5"/>
<name>D7CWA5_TRURR</name>
<sequence length="483" mass="54293">MSDMYTPEWVKDAVFYQIFPDRFAKSARVPKPTHLEPWEMPPTVHGYKGGDLLGVVDKLDYLQDLGVTALYFNPIFQSASNHRYHTHDYYRVDPMLGGNRALKELLDACHARGMRVVLDGVFNHASRGFFQFHDILENGPHSAYLDWFHVYTFPLNAYDSDGALGYAAWWQLPALPKFNTSTQAVREFLWGVATHWLEFGIDGWRLDVPNEIADDAFWREFRRRCRAVNPECYIVGEIWDDAERWLGGDQFDAVMNYPFTRAAFGLVAASSLNQREIGRCGLQYIAPLDPPGFAREVEVLLTRYRPEVTAAQLNLLGSHDTPRALTIVGGDESALRLALLLLFSFPGAPCLYYGDELGLSGGHDPECRQTVPWDHPEGWNRGLWEMVRKLAHLRLAHPALRRGRFRTLYADAELYVFTREFGGERLVGALNLAPYALAAKPLPLELSAARAEPLLGAGRLEAAAAGAAHLSLGARSGELFQLA</sequence>
<organism evidence="4 5">
    <name type="scientific">Truepera radiovictrix (strain DSM 17093 / CIP 108686 / LMG 22925 / RQ-24)</name>
    <dbReference type="NCBI Taxonomy" id="649638"/>
    <lineage>
        <taxon>Bacteria</taxon>
        <taxon>Thermotogati</taxon>
        <taxon>Deinococcota</taxon>
        <taxon>Deinococci</taxon>
        <taxon>Trueperales</taxon>
        <taxon>Trueperaceae</taxon>
        <taxon>Truepera</taxon>
    </lineage>
</organism>
<dbReference type="Gene3D" id="2.60.40.1180">
    <property type="entry name" value="Golgi alpha-mannosidase II"/>
    <property type="match status" value="1"/>
</dbReference>
<proteinExistence type="predicted"/>
<dbReference type="OrthoDB" id="9805159at2"/>
<dbReference type="Proteomes" id="UP000000379">
    <property type="component" value="Chromosome"/>
</dbReference>
<dbReference type="HOGENOM" id="CLU_006462_6_3_0"/>
<dbReference type="InterPro" id="IPR006047">
    <property type="entry name" value="GH13_cat_dom"/>
</dbReference>
<dbReference type="STRING" id="649638.Trad_2961"/>
<evidence type="ECO:0000256" key="1">
    <source>
        <dbReference type="ARBA" id="ARBA00022801"/>
    </source>
</evidence>
<accession>D7CWA5</accession>
<dbReference type="PANTHER" id="PTHR10357">
    <property type="entry name" value="ALPHA-AMYLASE FAMILY MEMBER"/>
    <property type="match status" value="1"/>
</dbReference>
<evidence type="ECO:0000256" key="2">
    <source>
        <dbReference type="ARBA" id="ARBA00023295"/>
    </source>
</evidence>
<dbReference type="CDD" id="cd11338">
    <property type="entry name" value="AmyAc_CMD"/>
    <property type="match status" value="1"/>
</dbReference>
<dbReference type="Pfam" id="PF00128">
    <property type="entry name" value="Alpha-amylase"/>
    <property type="match status" value="1"/>
</dbReference>
<gene>
    <name evidence="4" type="ordered locus">Trad_2961</name>
</gene>
<keyword evidence="1" id="KW-0378">Hydrolase</keyword>
<dbReference type="GO" id="GO:0016798">
    <property type="term" value="F:hydrolase activity, acting on glycosyl bonds"/>
    <property type="evidence" value="ECO:0007669"/>
    <property type="project" value="UniProtKB-KW"/>
</dbReference>
<dbReference type="SUPFAM" id="SSF51445">
    <property type="entry name" value="(Trans)glycosidases"/>
    <property type="match status" value="1"/>
</dbReference>
<keyword evidence="2" id="KW-0326">Glycosidase</keyword>
<protein>
    <submittedName>
        <fullName evidence="4">Alpha amylase catalytic region</fullName>
    </submittedName>
</protein>
<evidence type="ECO:0000259" key="3">
    <source>
        <dbReference type="SMART" id="SM00642"/>
    </source>
</evidence>
<evidence type="ECO:0000313" key="5">
    <source>
        <dbReference type="Proteomes" id="UP000000379"/>
    </source>
</evidence>
<keyword evidence="5" id="KW-1185">Reference proteome</keyword>
<dbReference type="RefSeq" id="WP_013179414.1">
    <property type="nucleotide sequence ID" value="NC_014221.1"/>
</dbReference>
<dbReference type="KEGG" id="tra:Trad_2961"/>
<dbReference type="CAZy" id="GH13">
    <property type="family name" value="Glycoside Hydrolase Family 13"/>
</dbReference>
<dbReference type="eggNOG" id="COG0366">
    <property type="taxonomic scope" value="Bacteria"/>
</dbReference>
<dbReference type="EMBL" id="CP002049">
    <property type="protein sequence ID" value="ADI16055.1"/>
    <property type="molecule type" value="Genomic_DNA"/>
</dbReference>
<evidence type="ECO:0000313" key="4">
    <source>
        <dbReference type="EMBL" id="ADI16055.1"/>
    </source>
</evidence>
<dbReference type="Gene3D" id="3.20.20.80">
    <property type="entry name" value="Glycosidases"/>
    <property type="match status" value="1"/>
</dbReference>
<reference evidence="4 5" key="2">
    <citation type="journal article" date="2011" name="Stand. Genomic Sci.">
        <title>Complete genome sequence of Truepera radiovictrix type strain (RQ-24).</title>
        <authorList>
            <person name="Ivanova N."/>
            <person name="Rohde C."/>
            <person name="Munk C."/>
            <person name="Nolan M."/>
            <person name="Lucas S."/>
            <person name="Del Rio T.G."/>
            <person name="Tice H."/>
            <person name="Deshpande S."/>
            <person name="Cheng J.F."/>
            <person name="Tapia R."/>
            <person name="Han C."/>
            <person name="Goodwin L."/>
            <person name="Pitluck S."/>
            <person name="Liolios K."/>
            <person name="Mavromatis K."/>
            <person name="Mikhailova N."/>
            <person name="Pati A."/>
            <person name="Chen A."/>
            <person name="Palaniappan K."/>
            <person name="Land M."/>
            <person name="Hauser L."/>
            <person name="Chang Y.J."/>
            <person name="Jeffries C.D."/>
            <person name="Brambilla E."/>
            <person name="Rohde M."/>
            <person name="Goker M."/>
            <person name="Tindall B.J."/>
            <person name="Woyke T."/>
            <person name="Bristow J."/>
            <person name="Eisen J.A."/>
            <person name="Markowitz V."/>
            <person name="Hugenholtz P."/>
            <person name="Kyrpides N.C."/>
            <person name="Klenk H.P."/>
            <person name="Lapidus A."/>
        </authorList>
    </citation>
    <scope>NUCLEOTIDE SEQUENCE [LARGE SCALE GENOMIC DNA]</scope>
    <source>
        <strain evidence="5">DSM 17093 / CIP 108686 / LMG 22925 / RQ-24</strain>
    </source>
</reference>
<dbReference type="InterPro" id="IPR017853">
    <property type="entry name" value="GH"/>
</dbReference>
<dbReference type="SMART" id="SM00642">
    <property type="entry name" value="Aamy"/>
    <property type="match status" value="1"/>
</dbReference>
<dbReference type="GO" id="GO:0005975">
    <property type="term" value="P:carbohydrate metabolic process"/>
    <property type="evidence" value="ECO:0007669"/>
    <property type="project" value="InterPro"/>
</dbReference>
<dbReference type="InterPro" id="IPR013780">
    <property type="entry name" value="Glyco_hydro_b"/>
</dbReference>